<dbReference type="SUPFAM" id="SSF54637">
    <property type="entry name" value="Thioesterase/thiol ester dehydrase-isomerase"/>
    <property type="match status" value="1"/>
</dbReference>
<dbReference type="InterPro" id="IPR029069">
    <property type="entry name" value="HotDog_dom_sf"/>
</dbReference>
<evidence type="ECO:0000313" key="2">
    <source>
        <dbReference type="EMBL" id="MBH5335527.1"/>
    </source>
</evidence>
<comment type="caution">
    <text evidence="2">The sequence shown here is derived from an EMBL/GenBank/DDBJ whole genome shotgun (WGS) entry which is preliminary data.</text>
</comment>
<dbReference type="Pfam" id="PF22818">
    <property type="entry name" value="ApeI-like"/>
    <property type="match status" value="1"/>
</dbReference>
<organism evidence="2 3">
    <name type="scientific">Streptomyces pactum</name>
    <dbReference type="NCBI Taxonomy" id="68249"/>
    <lineage>
        <taxon>Bacteria</taxon>
        <taxon>Bacillati</taxon>
        <taxon>Actinomycetota</taxon>
        <taxon>Actinomycetes</taxon>
        <taxon>Kitasatosporales</taxon>
        <taxon>Streptomycetaceae</taxon>
        <taxon>Streptomyces</taxon>
    </lineage>
</organism>
<keyword evidence="3" id="KW-1185">Reference proteome</keyword>
<reference evidence="2 3" key="1">
    <citation type="submission" date="2020-09" db="EMBL/GenBank/DDBJ databases">
        <title>Biosynthesis of the nuclear factor of activated T cells inhibitor NFAT-133 and its congeners in Streptomyces pactum.</title>
        <authorList>
            <person name="Zhou W."/>
            <person name="Posri P."/>
            <person name="Abugrain M.E."/>
            <person name="Weisberg A.J."/>
            <person name="Chang J.H."/>
            <person name="Mahmud T."/>
        </authorList>
    </citation>
    <scope>NUCLEOTIDE SEQUENCE [LARGE SCALE GENOMIC DNA]</scope>
    <source>
        <strain evidence="2 3">ATCC 27456</strain>
    </source>
</reference>
<gene>
    <name evidence="2" type="ORF">IHE55_12245</name>
</gene>
<evidence type="ECO:0000259" key="1">
    <source>
        <dbReference type="Pfam" id="PF22818"/>
    </source>
</evidence>
<dbReference type="Gene3D" id="3.10.129.10">
    <property type="entry name" value="Hotdog Thioesterase"/>
    <property type="match status" value="1"/>
</dbReference>
<name>A0ABS0NK04_9ACTN</name>
<evidence type="ECO:0000313" key="3">
    <source>
        <dbReference type="Proteomes" id="UP000807371"/>
    </source>
</evidence>
<dbReference type="Proteomes" id="UP000807371">
    <property type="component" value="Unassembled WGS sequence"/>
</dbReference>
<proteinExistence type="predicted"/>
<feature type="domain" description="ApeI dehydratase-like" evidence="1">
    <location>
        <begin position="33"/>
        <end position="113"/>
    </location>
</feature>
<accession>A0ABS0NK04</accession>
<dbReference type="EMBL" id="JACYXC010000001">
    <property type="protein sequence ID" value="MBH5335527.1"/>
    <property type="molecule type" value="Genomic_DNA"/>
</dbReference>
<dbReference type="RefSeq" id="WP_197989066.1">
    <property type="nucleotide sequence ID" value="NZ_JACYXC010000001.1"/>
</dbReference>
<protein>
    <recommendedName>
        <fullName evidence="1">ApeI dehydratase-like domain-containing protein</fullName>
    </recommendedName>
</protein>
<sequence>MDTLSTDPTCRSVFGEVQLIADEPVDGRPGRSTATVHLGADEPAFDGHYPGFPILPGVCLIECAHRTAVASALASALPVPRLDEVEAARFFDPVFPGDTVTVEVEWEPAGDRWRCRAALRSERGPSARVRLAYEWQEQA</sequence>
<dbReference type="InterPro" id="IPR054545">
    <property type="entry name" value="ApeI-like"/>
</dbReference>